<feature type="domain" description="Exocyst complex component EXOC2/Sec5 N-terminal" evidence="6">
    <location>
        <begin position="49"/>
        <end position="863"/>
    </location>
</feature>
<protein>
    <recommendedName>
        <fullName evidence="4">Exocyst complex component SEC5</fullName>
    </recommendedName>
</protein>
<evidence type="ECO:0000256" key="4">
    <source>
        <dbReference type="RuleBase" id="RU365069"/>
    </source>
</evidence>
<evidence type="ECO:0000256" key="3">
    <source>
        <dbReference type="ARBA" id="ARBA00022483"/>
    </source>
</evidence>
<evidence type="ECO:0000256" key="5">
    <source>
        <dbReference type="SAM" id="MobiDB-lite"/>
    </source>
</evidence>
<evidence type="ECO:0000256" key="2">
    <source>
        <dbReference type="ARBA" id="ARBA00022448"/>
    </source>
</evidence>
<dbReference type="GO" id="GO:0006887">
    <property type="term" value="P:exocytosis"/>
    <property type="evidence" value="ECO:0007669"/>
    <property type="project" value="UniProtKB-KW"/>
</dbReference>
<dbReference type="PANTHER" id="PTHR13043">
    <property type="entry name" value="EXOCYST COMPLEX COMPONENT SEC5"/>
    <property type="match status" value="1"/>
</dbReference>
<accession>A0A9P6L8C1</accession>
<proteinExistence type="inferred from homology"/>
<organism evidence="7 8">
    <name type="scientific">Thelephora terrestris</name>
    <dbReference type="NCBI Taxonomy" id="56493"/>
    <lineage>
        <taxon>Eukaryota</taxon>
        <taxon>Fungi</taxon>
        <taxon>Dikarya</taxon>
        <taxon>Basidiomycota</taxon>
        <taxon>Agaricomycotina</taxon>
        <taxon>Agaricomycetes</taxon>
        <taxon>Thelephorales</taxon>
        <taxon>Thelephoraceae</taxon>
        <taxon>Thelephora</taxon>
    </lineage>
</organism>
<comment type="similarity">
    <text evidence="1 4">Belongs to the SEC5 family.</text>
</comment>
<sequence>MGKLNFDIDEASLLKTYGLSTLAPTEWEDTDHDLGVPLAGSVTSDGDTSDPLGLGGTLDPRGMDAETRASVLITSKQFNPKLFLSTVHPNATYQDLNAGLGNLQTSIDARSEAIRVLVEENFDRFVAVKAHTDALYAEMKEGLLSPQAEYASRPLKDEVKKAAQKADQVFLPVLENASKVQKLVTTLGVFERSKFFFNLPSSLVELIKSGRHDAALRDYKKGKFMLESRPEQLLPVGNTSSKDSVIPEQQKRILDKVWSTVEKVMGEMRNRLLVQLQDPSRTVDEHEKTIEILLELSANEDPMWKYFDSQHAFIMKRMKEIRASASADVTAVYDRTTPRILGPDHFTDRLASELRICVPLLESKQGETTIATTGNHELWEVIVTYLKNVSEAMIMSLPSFWRIAKNFLDGKYKRTMSSRRSPAQCRIMALDIVKLYISFIADFFGLSDVEITSPTGPEKHPSFLPHTSNSITMAHFLIKMLGEVQESISEISALEISSEVNTNIKSFLESARRGFQKALIHAWKRDANIFYHLENWKSNPNEPSTTLYLTEIQTFQRQLTTATFKLAGGVDLPSASNPHRQLKQHVVSQEFLSNITKAFLETVYAFLDGLVHLASEESPVSHAQQAAVIDMGMAPGSNPLELLDLTETENRILLVVSNFGYLSTVLVPKMISELEGSLNVSLSNDRQTLTKVVQELDNTLFDSYIKPKSSFITSIVRGGILDNEMDWYETPQPKDIRPYMFDTLMYLVGVHAQVSSAAPGLLDRALGALVDDLAEECLTCFRQVRRFGMGGMLRATLEIEFMHQTLSRHVSPTADKTFTELYNKISQAYQRRPGDSNLQGSLDVVKKTLAETRRATGIEFLCFRQTKDRLAKGQTAESTSQPKEKLDREKTRAKKEKKAEAL</sequence>
<dbReference type="Pfam" id="PF15469">
    <property type="entry name" value="Sec5"/>
    <property type="match status" value="1"/>
</dbReference>
<dbReference type="Proteomes" id="UP000736335">
    <property type="component" value="Unassembled WGS sequence"/>
</dbReference>
<dbReference type="OrthoDB" id="26242at2759"/>
<comment type="caution">
    <text evidence="7">The sequence shown here is derived from an EMBL/GenBank/DDBJ whole genome shotgun (WGS) entry which is preliminary data.</text>
</comment>
<keyword evidence="8" id="KW-1185">Reference proteome</keyword>
<name>A0A9P6L8C1_9AGAM</name>
<evidence type="ECO:0000259" key="6">
    <source>
        <dbReference type="Pfam" id="PF15469"/>
    </source>
</evidence>
<evidence type="ECO:0000313" key="7">
    <source>
        <dbReference type="EMBL" id="KAF9787864.1"/>
    </source>
</evidence>
<dbReference type="AlphaFoldDB" id="A0A9P6L8C1"/>
<feature type="region of interest" description="Disordered" evidence="5">
    <location>
        <begin position="40"/>
        <end position="61"/>
    </location>
</feature>
<feature type="region of interest" description="Disordered" evidence="5">
    <location>
        <begin position="870"/>
        <end position="902"/>
    </location>
</feature>
<reference evidence="7" key="1">
    <citation type="journal article" date="2020" name="Nat. Commun.">
        <title>Large-scale genome sequencing of mycorrhizal fungi provides insights into the early evolution of symbiotic traits.</title>
        <authorList>
            <person name="Miyauchi S."/>
            <person name="Kiss E."/>
            <person name="Kuo A."/>
            <person name="Drula E."/>
            <person name="Kohler A."/>
            <person name="Sanchez-Garcia M."/>
            <person name="Morin E."/>
            <person name="Andreopoulos B."/>
            <person name="Barry K.W."/>
            <person name="Bonito G."/>
            <person name="Buee M."/>
            <person name="Carver A."/>
            <person name="Chen C."/>
            <person name="Cichocki N."/>
            <person name="Clum A."/>
            <person name="Culley D."/>
            <person name="Crous P.W."/>
            <person name="Fauchery L."/>
            <person name="Girlanda M."/>
            <person name="Hayes R.D."/>
            <person name="Keri Z."/>
            <person name="LaButti K."/>
            <person name="Lipzen A."/>
            <person name="Lombard V."/>
            <person name="Magnuson J."/>
            <person name="Maillard F."/>
            <person name="Murat C."/>
            <person name="Nolan M."/>
            <person name="Ohm R.A."/>
            <person name="Pangilinan J."/>
            <person name="Pereira M.F."/>
            <person name="Perotto S."/>
            <person name="Peter M."/>
            <person name="Pfister S."/>
            <person name="Riley R."/>
            <person name="Sitrit Y."/>
            <person name="Stielow J.B."/>
            <person name="Szollosi G."/>
            <person name="Zifcakova L."/>
            <person name="Stursova M."/>
            <person name="Spatafora J.W."/>
            <person name="Tedersoo L."/>
            <person name="Vaario L.M."/>
            <person name="Yamada A."/>
            <person name="Yan M."/>
            <person name="Wang P."/>
            <person name="Xu J."/>
            <person name="Bruns T."/>
            <person name="Baldrian P."/>
            <person name="Vilgalys R."/>
            <person name="Dunand C."/>
            <person name="Henrissat B."/>
            <person name="Grigoriev I.V."/>
            <person name="Hibbett D."/>
            <person name="Nagy L.G."/>
            <person name="Martin F.M."/>
        </authorList>
    </citation>
    <scope>NUCLEOTIDE SEQUENCE</scope>
    <source>
        <strain evidence="7">UH-Tt-Lm1</strain>
    </source>
</reference>
<dbReference type="EMBL" id="WIUZ02000004">
    <property type="protein sequence ID" value="KAF9787864.1"/>
    <property type="molecule type" value="Genomic_DNA"/>
</dbReference>
<dbReference type="GO" id="GO:0015031">
    <property type="term" value="P:protein transport"/>
    <property type="evidence" value="ECO:0007669"/>
    <property type="project" value="UniProtKB-KW"/>
</dbReference>
<keyword evidence="2 4" id="KW-0813">Transport</keyword>
<dbReference type="GO" id="GO:0000145">
    <property type="term" value="C:exocyst"/>
    <property type="evidence" value="ECO:0007669"/>
    <property type="project" value="UniProtKB-UniRule"/>
</dbReference>
<dbReference type="PANTHER" id="PTHR13043:SF1">
    <property type="entry name" value="EXOCYST COMPLEX COMPONENT 2"/>
    <property type="match status" value="1"/>
</dbReference>
<evidence type="ECO:0000256" key="1">
    <source>
        <dbReference type="ARBA" id="ARBA00010578"/>
    </source>
</evidence>
<comment type="function">
    <text evidence="4">Component of the exocyst complex involved in the docking of exocytic vesicles with fusion sites on the plasma membrane.</text>
</comment>
<comment type="subunit">
    <text evidence="4">Component of the exocyst complex.</text>
</comment>
<dbReference type="InterPro" id="IPR029175">
    <property type="entry name" value="EXOC2/Sec5"/>
</dbReference>
<evidence type="ECO:0000313" key="8">
    <source>
        <dbReference type="Proteomes" id="UP000736335"/>
    </source>
</evidence>
<gene>
    <name evidence="7" type="ORF">BJ322DRAFT_1001630</name>
</gene>
<dbReference type="InterPro" id="IPR039481">
    <property type="entry name" value="EXOC2/Sec5_N_dom"/>
</dbReference>
<keyword evidence="4" id="KW-0653">Protein transport</keyword>
<dbReference type="GO" id="GO:0006893">
    <property type="term" value="P:Golgi to plasma membrane transport"/>
    <property type="evidence" value="ECO:0007669"/>
    <property type="project" value="UniProtKB-UniRule"/>
</dbReference>
<keyword evidence="3 4" id="KW-0268">Exocytosis</keyword>
<reference evidence="7" key="2">
    <citation type="submission" date="2020-11" db="EMBL/GenBank/DDBJ databases">
        <authorList>
            <consortium name="DOE Joint Genome Institute"/>
            <person name="Kuo A."/>
            <person name="Miyauchi S."/>
            <person name="Kiss E."/>
            <person name="Drula E."/>
            <person name="Kohler A."/>
            <person name="Sanchez-Garcia M."/>
            <person name="Andreopoulos B."/>
            <person name="Barry K.W."/>
            <person name="Bonito G."/>
            <person name="Buee M."/>
            <person name="Carver A."/>
            <person name="Chen C."/>
            <person name="Cichocki N."/>
            <person name="Clum A."/>
            <person name="Culley D."/>
            <person name="Crous P.W."/>
            <person name="Fauchery L."/>
            <person name="Girlanda M."/>
            <person name="Hayes R."/>
            <person name="Keri Z."/>
            <person name="Labutti K."/>
            <person name="Lipzen A."/>
            <person name="Lombard V."/>
            <person name="Magnuson J."/>
            <person name="Maillard F."/>
            <person name="Morin E."/>
            <person name="Murat C."/>
            <person name="Nolan M."/>
            <person name="Ohm R."/>
            <person name="Pangilinan J."/>
            <person name="Pereira M."/>
            <person name="Perotto S."/>
            <person name="Peter M."/>
            <person name="Riley R."/>
            <person name="Sitrit Y."/>
            <person name="Stielow B."/>
            <person name="Szollosi G."/>
            <person name="Zifcakova L."/>
            <person name="Stursova M."/>
            <person name="Spatafora J.W."/>
            <person name="Tedersoo L."/>
            <person name="Vaario L.-M."/>
            <person name="Yamada A."/>
            <person name="Yan M."/>
            <person name="Wang P."/>
            <person name="Xu J."/>
            <person name="Bruns T."/>
            <person name="Baldrian P."/>
            <person name="Vilgalys R."/>
            <person name="Henrissat B."/>
            <person name="Grigoriev I.V."/>
            <person name="Hibbett D."/>
            <person name="Nagy L.G."/>
            <person name="Martin F.M."/>
        </authorList>
    </citation>
    <scope>NUCLEOTIDE SEQUENCE</scope>
    <source>
        <strain evidence="7">UH-Tt-Lm1</strain>
    </source>
</reference>